<evidence type="ECO:0000313" key="2">
    <source>
        <dbReference type="Proteomes" id="UP000008177"/>
    </source>
</evidence>
<sequence>MDKVHNWHLEEINILDISTSQTSTYNHRYAPLLLPSGIVCIYAIRI</sequence>
<accession>G2YJJ3</accession>
<dbReference type="InParanoid" id="G2YJJ3"/>
<dbReference type="Proteomes" id="UP000008177">
    <property type="component" value="Unplaced contigs"/>
</dbReference>
<dbReference type="AlphaFoldDB" id="G2YJJ3"/>
<reference evidence="2" key="1">
    <citation type="journal article" date="2011" name="PLoS Genet.">
        <title>Genomic analysis of the necrotrophic fungal pathogens Sclerotinia sclerotiorum and Botrytis cinerea.</title>
        <authorList>
            <person name="Amselem J."/>
            <person name="Cuomo C.A."/>
            <person name="van Kan J.A."/>
            <person name="Viaud M."/>
            <person name="Benito E.P."/>
            <person name="Couloux A."/>
            <person name="Coutinho P.M."/>
            <person name="de Vries R.P."/>
            <person name="Dyer P.S."/>
            <person name="Fillinger S."/>
            <person name="Fournier E."/>
            <person name="Gout L."/>
            <person name="Hahn M."/>
            <person name="Kohn L."/>
            <person name="Lapalu N."/>
            <person name="Plummer K.M."/>
            <person name="Pradier J.M."/>
            <person name="Quevillon E."/>
            <person name="Sharon A."/>
            <person name="Simon A."/>
            <person name="ten Have A."/>
            <person name="Tudzynski B."/>
            <person name="Tudzynski P."/>
            <person name="Wincker P."/>
            <person name="Andrew M."/>
            <person name="Anthouard V."/>
            <person name="Beever R.E."/>
            <person name="Beffa R."/>
            <person name="Benoit I."/>
            <person name="Bouzid O."/>
            <person name="Brault B."/>
            <person name="Chen Z."/>
            <person name="Choquer M."/>
            <person name="Collemare J."/>
            <person name="Cotton P."/>
            <person name="Danchin E.G."/>
            <person name="Da Silva C."/>
            <person name="Gautier A."/>
            <person name="Giraud C."/>
            <person name="Giraud T."/>
            <person name="Gonzalez C."/>
            <person name="Grossetete S."/>
            <person name="Guldener U."/>
            <person name="Henrissat B."/>
            <person name="Howlett B.J."/>
            <person name="Kodira C."/>
            <person name="Kretschmer M."/>
            <person name="Lappartient A."/>
            <person name="Leroch M."/>
            <person name="Levis C."/>
            <person name="Mauceli E."/>
            <person name="Neuveglise C."/>
            <person name="Oeser B."/>
            <person name="Pearson M."/>
            <person name="Poulain J."/>
            <person name="Poussereau N."/>
            <person name="Quesneville H."/>
            <person name="Rascle C."/>
            <person name="Schumacher J."/>
            <person name="Segurens B."/>
            <person name="Sexton A."/>
            <person name="Silva E."/>
            <person name="Sirven C."/>
            <person name="Soanes D.M."/>
            <person name="Talbot N.J."/>
            <person name="Templeton M."/>
            <person name="Yandava C."/>
            <person name="Yarden O."/>
            <person name="Zeng Q."/>
            <person name="Rollins J.A."/>
            <person name="Lebrun M.H."/>
            <person name="Dickman M."/>
        </authorList>
    </citation>
    <scope>NUCLEOTIDE SEQUENCE [LARGE SCALE GENOMIC DNA]</scope>
    <source>
        <strain evidence="2">T4</strain>
    </source>
</reference>
<proteinExistence type="predicted"/>
<dbReference type="EMBL" id="FQ790338">
    <property type="protein sequence ID" value="CCD51910.1"/>
    <property type="molecule type" value="Genomic_DNA"/>
</dbReference>
<organism evidence="1 2">
    <name type="scientific">Botryotinia fuckeliana (strain T4)</name>
    <name type="common">Noble rot fungus</name>
    <name type="synonym">Botrytis cinerea</name>
    <dbReference type="NCBI Taxonomy" id="999810"/>
    <lineage>
        <taxon>Eukaryota</taxon>
        <taxon>Fungi</taxon>
        <taxon>Dikarya</taxon>
        <taxon>Ascomycota</taxon>
        <taxon>Pezizomycotina</taxon>
        <taxon>Leotiomycetes</taxon>
        <taxon>Helotiales</taxon>
        <taxon>Sclerotiniaceae</taxon>
        <taxon>Botrytis</taxon>
    </lineage>
</organism>
<evidence type="ECO:0000313" key="1">
    <source>
        <dbReference type="EMBL" id="CCD51910.1"/>
    </source>
</evidence>
<dbReference type="HOGENOM" id="CLU_3191236_0_0_1"/>
<protein>
    <submittedName>
        <fullName evidence="1">Uncharacterized protein</fullName>
    </submittedName>
</protein>
<gene>
    <name evidence="1" type="ORF">BofuT4_uP084340.1</name>
</gene>
<name>G2YJJ3_BOTF4</name>